<dbReference type="AlphaFoldDB" id="A0A7C9BHW3"/>
<dbReference type="InterPro" id="IPR029058">
    <property type="entry name" value="AB_hydrolase_fold"/>
</dbReference>
<evidence type="ECO:0000256" key="2">
    <source>
        <dbReference type="SAM" id="SignalP"/>
    </source>
</evidence>
<dbReference type="Gene3D" id="3.40.50.1820">
    <property type="entry name" value="alpha/beta hydrolase"/>
    <property type="match status" value="1"/>
</dbReference>
<comment type="caution">
    <text evidence="3">The sequence shown here is derived from an EMBL/GenBank/DDBJ whole genome shotgun (WGS) entry which is preliminary data.</text>
</comment>
<gene>
    <name evidence="3" type="ORF">GBK04_08375</name>
</gene>
<dbReference type="PANTHER" id="PTHR43037:SF4">
    <property type="entry name" value="PEPTIDASE S9 PROLYL OLIGOPEPTIDASE CATALYTIC DOMAIN-CONTAINING PROTEIN"/>
    <property type="match status" value="1"/>
</dbReference>
<keyword evidence="4" id="KW-1185">Reference proteome</keyword>
<evidence type="ECO:0000313" key="4">
    <source>
        <dbReference type="Proteomes" id="UP000479293"/>
    </source>
</evidence>
<dbReference type="EMBL" id="WHLY01000002">
    <property type="protein sequence ID" value="MPR33375.1"/>
    <property type="molecule type" value="Genomic_DNA"/>
</dbReference>
<evidence type="ECO:0000256" key="1">
    <source>
        <dbReference type="ARBA" id="ARBA00022729"/>
    </source>
</evidence>
<dbReference type="InterPro" id="IPR000801">
    <property type="entry name" value="Esterase-like"/>
</dbReference>
<organism evidence="3 4">
    <name type="scientific">Salmonirosea aquatica</name>
    <dbReference type="NCBI Taxonomy" id="2654236"/>
    <lineage>
        <taxon>Bacteria</taxon>
        <taxon>Pseudomonadati</taxon>
        <taxon>Bacteroidota</taxon>
        <taxon>Cytophagia</taxon>
        <taxon>Cytophagales</taxon>
        <taxon>Spirosomataceae</taxon>
        <taxon>Salmonirosea</taxon>
    </lineage>
</organism>
<dbReference type="Pfam" id="PF00756">
    <property type="entry name" value="Esterase"/>
    <property type="match status" value="1"/>
</dbReference>
<feature type="signal peptide" evidence="2">
    <location>
        <begin position="1"/>
        <end position="20"/>
    </location>
</feature>
<dbReference type="SUPFAM" id="SSF53474">
    <property type="entry name" value="alpha/beta-Hydrolases"/>
    <property type="match status" value="2"/>
</dbReference>
<dbReference type="RefSeq" id="WP_152758570.1">
    <property type="nucleotide sequence ID" value="NZ_WHLY01000002.1"/>
</dbReference>
<evidence type="ECO:0000313" key="3">
    <source>
        <dbReference type="EMBL" id="MPR33375.1"/>
    </source>
</evidence>
<feature type="chain" id="PRO_5028820300" evidence="2">
    <location>
        <begin position="21"/>
        <end position="821"/>
    </location>
</feature>
<keyword evidence="1 2" id="KW-0732">Signal</keyword>
<dbReference type="PANTHER" id="PTHR43037">
    <property type="entry name" value="UNNAMED PRODUCT-RELATED"/>
    <property type="match status" value="1"/>
</dbReference>
<accession>A0A7C9BHW3</accession>
<dbReference type="Proteomes" id="UP000479293">
    <property type="component" value="Unassembled WGS sequence"/>
</dbReference>
<proteinExistence type="predicted"/>
<name>A0A7C9BHW3_9BACT</name>
<reference evidence="3 4" key="1">
    <citation type="submission" date="2019-10" db="EMBL/GenBank/DDBJ databases">
        <title>Draft Genome Sequence of Cytophagaceae sp. SJW1-29.</title>
        <authorList>
            <person name="Choi A."/>
        </authorList>
    </citation>
    <scope>NUCLEOTIDE SEQUENCE [LARGE SCALE GENOMIC DNA]</scope>
    <source>
        <strain evidence="3 4">SJW1-29</strain>
    </source>
</reference>
<keyword evidence="3" id="KW-0378">Hydrolase</keyword>
<protein>
    <submittedName>
        <fullName evidence="3">Alpha/beta hydrolase</fullName>
    </submittedName>
</protein>
<dbReference type="InterPro" id="IPR050955">
    <property type="entry name" value="Plant_Biomass_Hydrol_Est"/>
</dbReference>
<dbReference type="GO" id="GO:0016787">
    <property type="term" value="F:hydrolase activity"/>
    <property type="evidence" value="ECO:0007669"/>
    <property type="project" value="UniProtKB-KW"/>
</dbReference>
<sequence length="821" mass="90305">MRTILLFVLTFFSLLPDVSAQTTFYFSEGLVAGPFHQYGREAIYKDELAYALNTNALTSPQDGGTFSTLDQKEITWKAMKADSMHRFRSRDMGNGYLYLTYTTKKAQTALLNVTGNDMVYVNGVPHGGDIYRYGWMDIPVVLKKGKNEFYVRVGRFGSYGGIVAKLDFPEKPVYLNTADLTMPHVVPTLQNDSLWVGLVVVNTSSKPLTDLTIISDVMGNKMSVEVPAVPALSTRKVGVLLNGSKATNIGKQTVNLSLLQSGKMLDTKSIELETIATGKQYSRTFVSDIDGTVQYYSVAPQLNPKPGVAPALFFSVHGAEVQAINQARAYKPKDWGVLVAPTNRRPRGFNWEDWGRLDALEVLAIAKKNYSPDPEKIYLTGHSMGGHGTWFLGATYPGNWAAIAPCAGYPTLSSYGSHDGMIPDSASSPMEAMLLRASNPSNVLALVQNYKPLGVYINHGDADRTVSVEYARQMKKLLAGFHPDFSYYEYPGGSHWYGDISVDWPPLFDFFSWHTLAKDTATAANHVDFTTANPGVSGRMKWATIHQQQEPLRFSRIVLDRDQAKNRITGTTQNVATLSLDLGAFAPGTEVKIQLDSVAEVPYSVKSPNETIFLKKEDTWKVAGKPDARQKGTRRSGTLKEPFNHRMVFVYATGGSAAEKAWALDKAKFDMESWYYRGNGAVDLIADTEFDPQRYPDRGVVLYGNATNNAAWPKLLADCPIQVANGTLTVGTRTFSGNNLAAYFVWPRQDSEVASVAVVSGTGLIGMQAANANQYFSGGSGFPDFMIFTNDMLRSGVTGVKMAGFYNNDWSLKESETVVSQ</sequence>